<dbReference type="Gene3D" id="2.60.40.60">
    <property type="entry name" value="Cadherins"/>
    <property type="match status" value="13"/>
</dbReference>
<keyword evidence="5" id="KW-0106">Calcium</keyword>
<feature type="domain" description="Cadherin" evidence="12">
    <location>
        <begin position="1123"/>
        <end position="1251"/>
    </location>
</feature>
<dbReference type="GO" id="GO:0009653">
    <property type="term" value="P:anatomical structure morphogenesis"/>
    <property type="evidence" value="ECO:0007669"/>
    <property type="project" value="UniProtKB-ARBA"/>
</dbReference>
<dbReference type="PROSITE" id="PS00232">
    <property type="entry name" value="CADHERIN_1"/>
    <property type="match status" value="5"/>
</dbReference>
<proteinExistence type="predicted"/>
<feature type="region of interest" description="Disordered" evidence="10">
    <location>
        <begin position="1551"/>
        <end position="1576"/>
    </location>
</feature>
<name>A0A132AJ77_SARSC</name>
<feature type="domain" description="Cadherin" evidence="12">
    <location>
        <begin position="728"/>
        <end position="849"/>
    </location>
</feature>
<evidence type="ECO:0000256" key="11">
    <source>
        <dbReference type="SAM" id="Phobius"/>
    </source>
</evidence>
<evidence type="ECO:0000259" key="12">
    <source>
        <dbReference type="PROSITE" id="PS50268"/>
    </source>
</evidence>
<dbReference type="Proteomes" id="UP000616769">
    <property type="component" value="Unassembled WGS sequence"/>
</dbReference>
<reference evidence="13 14" key="1">
    <citation type="journal article" date="2015" name="Parasit. Vectors">
        <title>Draft genome of the scabies mite.</title>
        <authorList>
            <person name="Rider S.D.Jr."/>
            <person name="Morgan M.S."/>
            <person name="Arlian L.G."/>
        </authorList>
    </citation>
    <scope>NUCLEOTIDE SEQUENCE [LARGE SCALE GENOMIC DNA]</scope>
    <source>
        <strain evidence="13">Arlian Lab</strain>
    </source>
</reference>
<dbReference type="VEuPathDB" id="VectorBase:SSCA007269"/>
<feature type="domain" description="Cadherin" evidence="12">
    <location>
        <begin position="924"/>
        <end position="1023"/>
    </location>
</feature>
<evidence type="ECO:0000256" key="9">
    <source>
        <dbReference type="ARBA" id="ARBA00023180"/>
    </source>
</evidence>
<organism evidence="13 14">
    <name type="scientific">Sarcoptes scabiei</name>
    <name type="common">Itch mite</name>
    <name type="synonym">Acarus scabiei</name>
    <dbReference type="NCBI Taxonomy" id="52283"/>
    <lineage>
        <taxon>Eukaryota</taxon>
        <taxon>Metazoa</taxon>
        <taxon>Ecdysozoa</taxon>
        <taxon>Arthropoda</taxon>
        <taxon>Chelicerata</taxon>
        <taxon>Arachnida</taxon>
        <taxon>Acari</taxon>
        <taxon>Acariformes</taxon>
        <taxon>Sarcoptiformes</taxon>
        <taxon>Astigmata</taxon>
        <taxon>Psoroptidia</taxon>
        <taxon>Sarcoptoidea</taxon>
        <taxon>Sarcoptidae</taxon>
        <taxon>Sarcoptinae</taxon>
        <taxon>Sarcoptes</taxon>
    </lineage>
</organism>
<evidence type="ECO:0000256" key="6">
    <source>
        <dbReference type="ARBA" id="ARBA00022889"/>
    </source>
</evidence>
<evidence type="ECO:0000313" key="13">
    <source>
        <dbReference type="EMBL" id="KPM11042.1"/>
    </source>
</evidence>
<dbReference type="PANTHER" id="PTHR24026:SF133">
    <property type="entry name" value="CADHERIN-RELATED FAMILY MEMBER 2"/>
    <property type="match status" value="1"/>
</dbReference>
<evidence type="ECO:0000256" key="3">
    <source>
        <dbReference type="ARBA" id="ARBA00022729"/>
    </source>
</evidence>
<feature type="domain" description="Cadherin" evidence="12">
    <location>
        <begin position="75"/>
        <end position="128"/>
    </location>
</feature>
<dbReference type="InterPro" id="IPR002126">
    <property type="entry name" value="Cadherin-like_dom"/>
</dbReference>
<dbReference type="EMBL" id="JXLN01016321">
    <property type="protein sequence ID" value="KPM11042.1"/>
    <property type="molecule type" value="Genomic_DNA"/>
</dbReference>
<feature type="compositionally biased region" description="Low complexity" evidence="10">
    <location>
        <begin position="1552"/>
        <end position="1565"/>
    </location>
</feature>
<dbReference type="PROSITE" id="PS50268">
    <property type="entry name" value="CADHERIN_2"/>
    <property type="match status" value="12"/>
</dbReference>
<feature type="domain" description="Cadherin" evidence="12">
    <location>
        <begin position="1254"/>
        <end position="1415"/>
    </location>
</feature>
<dbReference type="FunFam" id="2.60.40.60:FF:000104">
    <property type="entry name" value="cadherin-23 isoform X1"/>
    <property type="match status" value="1"/>
</dbReference>
<dbReference type="PRINTS" id="PR00205">
    <property type="entry name" value="CADHERIN"/>
</dbReference>
<dbReference type="GO" id="GO:0007156">
    <property type="term" value="P:homophilic cell adhesion via plasma membrane adhesion molecules"/>
    <property type="evidence" value="ECO:0007669"/>
    <property type="project" value="InterPro"/>
</dbReference>
<keyword evidence="4" id="KW-0677">Repeat</keyword>
<keyword evidence="2 11" id="KW-0812">Transmembrane</keyword>
<evidence type="ECO:0000256" key="10">
    <source>
        <dbReference type="SAM" id="MobiDB-lite"/>
    </source>
</evidence>
<dbReference type="CDD" id="cd11304">
    <property type="entry name" value="Cadherin_repeat"/>
    <property type="match status" value="11"/>
</dbReference>
<dbReference type="SMART" id="SM00112">
    <property type="entry name" value="CA"/>
    <property type="match status" value="12"/>
</dbReference>
<accession>A0A132AJ77</accession>
<comment type="subcellular location">
    <subcellularLocation>
        <location evidence="1">Membrane</location>
    </subcellularLocation>
</comment>
<sequence length="1761" mass="201851">MGPQILLYRTSNLDLFPTILIVLFCYLCSFICHSNGSSDTLYFEVKENSPPHAYIGRIPLKSGFQYRFNEEPLEFHLDTEKGILMTTDVPLDRETKSLYSFVILSSSPAYPIQVKIRVLDLNDNVPYWPNYINKNLTFSESAPIGTKVILENAIDLDESELYYKIDFVSDTNSDEFNDIIVNDKNNDYHHNNIKLPFRLNYNQSTRLLHLEVSDRLDRELRSDYLLNITAFDEDQQSSSTIFQVRILDSNDNPPIFEQNDYTITLNESIGKDVPILKVKAFDSDEDGTENSRISYSLQSEDFKIDPKSGIISTVHDGPFRCGISTQNTINKHQNEIDGDDDVDYQRVCVFTVFASDHGVPRQDGRAYVTAKIQDINNHVPVIRFRYFSRSDFAHVDENANNGSVVAAISIIDLDQGPNGQTRLEIISGNELKHFRLESIGNSHIIKVNSVLNREETSSYNLTVRAWDHGTPSKSSTANLIIIVQDHNDHGPQFDQEIYETSLIENQSKIGLFVIIMHASDQDEGINSQIFYSISGPNSHYFKIDQSNGMIIDNLDENERFSLKISNENSDNFAILPSGHLFVRNVLDRELIQVHVFDVIIEDNRNDLNETIDSCQIVIRVKDVNDNKPQFESSFYRFDVPEEISTSFFIGQVRATDKDSGLNSQIAYSLVSSYYSSYLNIDPSTGYLWTDKISTLNLTAIVDDGHSNSSSVIIINILDENDNRPFFADKTSKSIKIKENIPIDSVVYRFEAIDLDEPPNNYIKYELINNEDDEKDNSIKSINNSINPLIKSSPFMIGSIDGVLKTTGPIDRELRDHYNLSIRAIDYGSKYTDFKFFIEIEDVIDNLPSFSKHFYETSIFENVSVGEVIVDNYRLINIKPFDYESIQSYDLYIEVISHQDNQEFRNFIFVRIKIKNENDNPPIFLYPIYNASIMEEEDDVFVTQVWANDIDSSDTKIKYKIINEEKVPFRIEPETGHIFTSNKIDRERTSSFKLTIAAEDEDHLRSVTTVLIEIEDKNDNPPRFTHLLRTNISESTDIGSFIIEVECSDRDYGNNSMITFSLLTENETFRIDSLSGEIYLMKSLDREQNEEYYLTVSANDGSWKSQTIVTIYVLDENDCVPQFDQDLYEFTIAPDVNFSLNESFGKVQAHDQDKDKNGLVTYQLKNKSKYFRIDPINGEIFVKKLPKIFPSDQSFLNHHILSVVASDSGVVSHSKEVEIQKGRSFVFSIDAGYEIFRINLTIIGKNQHAPKFIDFQTSKNLSLVSEKWLGEQLLNKFYAMDQDEDDLNNQIVFSMNVTKIIWNDDLDEYLSIVYRETYPELFNQNLSSFDIIDRIDELSHIRNPFDINPMDGSLYLKYYVDYEIITGYSLLISVKDQAWYPMESVYPYEIRVSDDDDFIGYNMIDSDKLYHSSPKTDPMSIGVMVILFFFIILILVISTSFFIYHKQKKRLLNARKLHIDSLRGPYEIKYPNAIVSDQHHSIDRQENSSNLTQSNEIVSNHQFSSIRFNANHQHHQQFYNHSAQPLMNTLSSQSIAPSVASNLNIRMGSMRNSQLSTPQSSSLTPTRITGRPDIVVPDGQNHQISKIEESSVINQHSASHGASTVVSSNYTQSNSENYTENYSNILATAEHYDLENASSIAPSDIDIVYHYKGFRNRESLNQNHRLQDRKHAPLSRISPSFSEVSLSHPHILTLQDLSNSPPIPPPPHPSMLNGRLTKQIDNLNDPRNFHDDVSSTQNSSYAYSGFPLADSLQKKNLNHRVW</sequence>
<dbReference type="GO" id="GO:0005886">
    <property type="term" value="C:plasma membrane"/>
    <property type="evidence" value="ECO:0007669"/>
    <property type="project" value="InterPro"/>
</dbReference>
<feature type="transmembrane region" description="Helical" evidence="11">
    <location>
        <begin position="1420"/>
        <end position="1443"/>
    </location>
</feature>
<evidence type="ECO:0000256" key="8">
    <source>
        <dbReference type="ARBA" id="ARBA00023136"/>
    </source>
</evidence>
<dbReference type="PANTHER" id="PTHR24026">
    <property type="entry name" value="FAT ATYPICAL CADHERIN-RELATED"/>
    <property type="match status" value="1"/>
</dbReference>
<dbReference type="InterPro" id="IPR015919">
    <property type="entry name" value="Cadherin-like_sf"/>
</dbReference>
<dbReference type="GO" id="GO:0060429">
    <property type="term" value="P:epithelium development"/>
    <property type="evidence" value="ECO:0007669"/>
    <property type="project" value="UniProtKB-ARBA"/>
</dbReference>
<feature type="domain" description="Cadherin" evidence="12">
    <location>
        <begin position="1023"/>
        <end position="1122"/>
    </location>
</feature>
<feature type="domain" description="Cadherin" evidence="12">
    <location>
        <begin position="878"/>
        <end position="923"/>
    </location>
</feature>
<evidence type="ECO:0000256" key="7">
    <source>
        <dbReference type="ARBA" id="ARBA00022989"/>
    </source>
</evidence>
<dbReference type="SUPFAM" id="SSF49313">
    <property type="entry name" value="Cadherin-like"/>
    <property type="match status" value="11"/>
</dbReference>
<dbReference type="OrthoDB" id="6252479at2759"/>
<protein>
    <submittedName>
        <fullName evidence="13">Protocadherin fat-like protein</fullName>
    </submittedName>
</protein>
<dbReference type="InterPro" id="IPR020894">
    <property type="entry name" value="Cadherin_CS"/>
</dbReference>
<evidence type="ECO:0000256" key="5">
    <source>
        <dbReference type="ARBA" id="ARBA00022837"/>
    </source>
</evidence>
<feature type="domain" description="Cadherin" evidence="12">
    <location>
        <begin position="387"/>
        <end position="493"/>
    </location>
</feature>
<feature type="domain" description="Cadherin" evidence="12">
    <location>
        <begin position="494"/>
        <end position="630"/>
    </location>
</feature>
<feature type="domain" description="Cadherin" evidence="12">
    <location>
        <begin position="631"/>
        <end position="726"/>
    </location>
</feature>
<keyword evidence="6" id="KW-0130">Cell adhesion</keyword>
<evidence type="ECO:0000256" key="2">
    <source>
        <dbReference type="ARBA" id="ARBA00022692"/>
    </source>
</evidence>
<dbReference type="FunFam" id="2.60.40.60:FF:000035">
    <property type="entry name" value="Protocadherin Fat 3"/>
    <property type="match status" value="1"/>
</dbReference>
<evidence type="ECO:0000256" key="4">
    <source>
        <dbReference type="ARBA" id="ARBA00022737"/>
    </source>
</evidence>
<comment type="caution">
    <text evidence="13">The sequence shown here is derived from an EMBL/GenBank/DDBJ whole genome shotgun (WGS) entry which is preliminary data.</text>
</comment>
<dbReference type="Pfam" id="PF25374">
    <property type="entry name" value="Cadherin_FAT4_N"/>
    <property type="match status" value="1"/>
</dbReference>
<keyword evidence="7 11" id="KW-1133">Transmembrane helix</keyword>
<feature type="domain" description="Cadherin" evidence="12">
    <location>
        <begin position="257"/>
        <end position="382"/>
    </location>
</feature>
<keyword evidence="9" id="KW-0325">Glycoprotein</keyword>
<dbReference type="GO" id="GO:0005509">
    <property type="term" value="F:calcium ion binding"/>
    <property type="evidence" value="ECO:0007669"/>
    <property type="project" value="UniProtKB-UniRule"/>
</dbReference>
<dbReference type="Pfam" id="PF00028">
    <property type="entry name" value="Cadherin"/>
    <property type="match status" value="6"/>
</dbReference>
<evidence type="ECO:0000256" key="1">
    <source>
        <dbReference type="ARBA" id="ARBA00004370"/>
    </source>
</evidence>
<feature type="domain" description="Cadherin" evidence="12">
    <location>
        <begin position="130"/>
        <end position="256"/>
    </location>
</feature>
<dbReference type="FunFam" id="2.60.40.60:FF:000020">
    <property type="entry name" value="Dachsous cadherin-related 1b"/>
    <property type="match status" value="1"/>
</dbReference>
<keyword evidence="3" id="KW-0732">Signal</keyword>
<gene>
    <name evidence="13" type="ORF">QR98_0096080</name>
</gene>
<evidence type="ECO:0000313" key="14">
    <source>
        <dbReference type="Proteomes" id="UP000616769"/>
    </source>
</evidence>
<keyword evidence="8 11" id="KW-0472">Membrane</keyword>